<organism evidence="1 2">
    <name type="scientific">Gluconobacter albidus</name>
    <dbReference type="NCBI Taxonomy" id="318683"/>
    <lineage>
        <taxon>Bacteria</taxon>
        <taxon>Pseudomonadati</taxon>
        <taxon>Pseudomonadota</taxon>
        <taxon>Alphaproteobacteria</taxon>
        <taxon>Acetobacterales</taxon>
        <taxon>Acetobacteraceae</taxon>
        <taxon>Gluconobacter</taxon>
    </lineage>
</organism>
<protein>
    <submittedName>
        <fullName evidence="1">Uncharacterized protein</fullName>
    </submittedName>
</protein>
<evidence type="ECO:0000313" key="1">
    <source>
        <dbReference type="EMBL" id="KXV50373.1"/>
    </source>
</evidence>
<reference evidence="1 2" key="1">
    <citation type="submission" date="2015-06" db="EMBL/GenBank/DDBJ databases">
        <title>Improved classification and identification of acetic acid bacteria using matrix-assisted laser desorption/ionization time-of-flight mass spectrometry; Gluconobacter nephelii and Gluconobacter uchimurae are later heterotypic synonyms of Gluconobacter japonicus and Gluconobacter oxydans, respectively.</title>
        <authorList>
            <person name="Li L."/>
            <person name="Cleenwerck I."/>
            <person name="De Vuyst L."/>
            <person name="Vandamme P."/>
        </authorList>
    </citation>
    <scope>NUCLEOTIDE SEQUENCE [LARGE SCALE GENOMIC DNA]</scope>
    <source>
        <strain evidence="1 2">LMG 1768</strain>
    </source>
</reference>
<comment type="caution">
    <text evidence="1">The sequence shown here is derived from an EMBL/GenBank/DDBJ whole genome shotgun (WGS) entry which is preliminary data.</text>
</comment>
<dbReference type="Proteomes" id="UP000075636">
    <property type="component" value="Unassembled WGS sequence"/>
</dbReference>
<dbReference type="EMBL" id="LHZR01000080">
    <property type="protein sequence ID" value="KXV50373.1"/>
    <property type="molecule type" value="Genomic_DNA"/>
</dbReference>
<sequence length="69" mass="8189">MSREGYICHLKYITTGERIAFCMSLGDMRRHIQADKLYIMAFGHEEIIMIRIFLLSFWQTISIVSEYPL</sequence>
<proteinExistence type="predicted"/>
<dbReference type="AlphaFoldDB" id="A0A149TMJ9"/>
<gene>
    <name evidence="1" type="ORF">AD945_02065</name>
</gene>
<evidence type="ECO:0000313" key="2">
    <source>
        <dbReference type="Proteomes" id="UP000075636"/>
    </source>
</evidence>
<accession>A0A149TMJ9</accession>
<name>A0A149TMJ9_9PROT</name>